<dbReference type="GO" id="GO:0044341">
    <property type="term" value="P:sodium-dependent phosphate transport"/>
    <property type="evidence" value="ECO:0007669"/>
    <property type="project" value="InterPro"/>
</dbReference>
<evidence type="ECO:0000256" key="2">
    <source>
        <dbReference type="ARBA" id="ARBA00022475"/>
    </source>
</evidence>
<dbReference type="STRING" id="1231391.GCA_000308195_00539"/>
<evidence type="ECO:0000256" key="5">
    <source>
        <dbReference type="ARBA" id="ARBA00023136"/>
    </source>
</evidence>
<dbReference type="InterPro" id="IPR003841">
    <property type="entry name" value="Na/Pi_transpt"/>
</dbReference>
<evidence type="ECO:0000313" key="8">
    <source>
        <dbReference type="EMBL" id="PVY62332.1"/>
    </source>
</evidence>
<sequence>MHRIDRPYTSISTITSPTTMLETVFSFAGGLGLFLIGMMLLSEGLVAFAGGSLQRVLLAMTGRPIKAFASGALLTTLAQSSTATTVTLIGFVSAGLITFTQAIGVVIGASFGNTATGWIVAGLGLKVSLGLYTLPLIGIGALLKLLGKGATSDLGRALAGFGMLFLGLSTLQDGMQGLAGSFSLAHLPSGGYGAHLLIMLIGVALTAVLQSSTAAIAMTLTALDAGAVNFDQAAAMVVGAAIGTTLTGALVAIGGTIYAKRTAVAYILFNVVSGLIALLLLPFFLPALYAVGASMDVVPGALALAAFHSSFMALGAIIFLPFTRQFAALVQRLVRGRAARVEHHLDSSLLGMPTVALEASQRTLRQIALNLIQLYRQVLDKAVPGSAHEDLGEMKQVLDEAYEFVARIQLPPNDAHLNERRSAQLHAVDHLLRLGSRIWNVLDSDTDFGSPQYDDAAKQARRVAVVAQEGLGGDRTQAGWTAQLEAGSTALAGRLREARRALLAEPVAEGEAGHTLRTTEIYRWFERTAAHIWRACHYLALAENSVSVQADPPPAESGEAAPAAAGPLATGAGEAIQGAHDSR</sequence>
<keyword evidence="5 7" id="KW-0472">Membrane</keyword>
<dbReference type="Pfam" id="PF02690">
    <property type="entry name" value="Na_Pi_cotrans"/>
    <property type="match status" value="2"/>
</dbReference>
<comment type="subcellular location">
    <subcellularLocation>
        <location evidence="1">Cell membrane</location>
        <topology evidence="1">Multi-pass membrane protein</topology>
    </subcellularLocation>
</comment>
<feature type="region of interest" description="Disordered" evidence="6">
    <location>
        <begin position="548"/>
        <end position="583"/>
    </location>
</feature>
<feature type="compositionally biased region" description="Low complexity" evidence="6">
    <location>
        <begin position="556"/>
        <end position="575"/>
    </location>
</feature>
<evidence type="ECO:0000256" key="4">
    <source>
        <dbReference type="ARBA" id="ARBA00022989"/>
    </source>
</evidence>
<dbReference type="GO" id="GO:0005886">
    <property type="term" value="C:plasma membrane"/>
    <property type="evidence" value="ECO:0007669"/>
    <property type="project" value="UniProtKB-SubCell"/>
</dbReference>
<dbReference type="Proteomes" id="UP000246145">
    <property type="component" value="Unassembled WGS sequence"/>
</dbReference>
<keyword evidence="9" id="KW-1185">Reference proteome</keyword>
<feature type="transmembrane region" description="Helical" evidence="7">
    <location>
        <begin position="154"/>
        <end position="172"/>
    </location>
</feature>
<evidence type="ECO:0000256" key="6">
    <source>
        <dbReference type="SAM" id="MobiDB-lite"/>
    </source>
</evidence>
<feature type="transmembrane region" description="Helical" evidence="7">
    <location>
        <begin position="233"/>
        <end position="258"/>
    </location>
</feature>
<dbReference type="PANTHER" id="PTHR10010:SF46">
    <property type="entry name" value="SODIUM-DEPENDENT PHOSPHATE TRANSPORT PROTEIN 2B"/>
    <property type="match status" value="1"/>
</dbReference>
<keyword evidence="2" id="KW-1003">Cell membrane</keyword>
<dbReference type="PANTHER" id="PTHR10010">
    <property type="entry name" value="SOLUTE CARRIER FAMILY 34 SODIUM PHOSPHATE , MEMBER 2-RELATED"/>
    <property type="match status" value="1"/>
</dbReference>
<accession>A0A2U1CMV1</accession>
<feature type="transmembrane region" description="Helical" evidence="7">
    <location>
        <begin position="192"/>
        <end position="221"/>
    </location>
</feature>
<keyword evidence="3 7" id="KW-0812">Transmembrane</keyword>
<dbReference type="NCBIfam" id="NF037997">
    <property type="entry name" value="Na_Pi_symport"/>
    <property type="match status" value="1"/>
</dbReference>
<evidence type="ECO:0000256" key="3">
    <source>
        <dbReference type="ARBA" id="ARBA00022692"/>
    </source>
</evidence>
<comment type="caution">
    <text evidence="8">The sequence shown here is derived from an EMBL/GenBank/DDBJ whole genome shotgun (WGS) entry which is preliminary data.</text>
</comment>
<proteinExistence type="predicted"/>
<keyword evidence="4 7" id="KW-1133">Transmembrane helix</keyword>
<dbReference type="AlphaFoldDB" id="A0A2U1CMV1"/>
<evidence type="ECO:0000256" key="7">
    <source>
        <dbReference type="SAM" id="Phobius"/>
    </source>
</evidence>
<dbReference type="RefSeq" id="WP_017522915.1">
    <property type="nucleotide sequence ID" value="NZ_JACCEX010000002.1"/>
</dbReference>
<dbReference type="EMBL" id="QEKO01000002">
    <property type="protein sequence ID" value="PVY62332.1"/>
    <property type="molecule type" value="Genomic_DNA"/>
</dbReference>
<gene>
    <name evidence="8" type="ORF">C7440_1825</name>
</gene>
<organism evidence="8 9">
    <name type="scientific">Pusillimonas noertemannii</name>
    <dbReference type="NCBI Taxonomy" id="305977"/>
    <lineage>
        <taxon>Bacteria</taxon>
        <taxon>Pseudomonadati</taxon>
        <taxon>Pseudomonadota</taxon>
        <taxon>Betaproteobacteria</taxon>
        <taxon>Burkholderiales</taxon>
        <taxon>Alcaligenaceae</taxon>
        <taxon>Pusillimonas</taxon>
    </lineage>
</organism>
<feature type="transmembrane region" description="Helical" evidence="7">
    <location>
        <begin position="117"/>
        <end position="142"/>
    </location>
</feature>
<feature type="transmembrane region" description="Helical" evidence="7">
    <location>
        <begin position="21"/>
        <end position="41"/>
    </location>
</feature>
<evidence type="ECO:0000313" key="9">
    <source>
        <dbReference type="Proteomes" id="UP000246145"/>
    </source>
</evidence>
<dbReference type="GO" id="GO:0005436">
    <property type="term" value="F:sodium:phosphate symporter activity"/>
    <property type="evidence" value="ECO:0007669"/>
    <property type="project" value="InterPro"/>
</dbReference>
<protein>
    <submittedName>
        <fullName evidence="8">Phosphate:Na+ symporter</fullName>
    </submittedName>
</protein>
<feature type="transmembrane region" description="Helical" evidence="7">
    <location>
        <begin position="301"/>
        <end position="322"/>
    </location>
</feature>
<feature type="transmembrane region" description="Helical" evidence="7">
    <location>
        <begin position="86"/>
        <end position="111"/>
    </location>
</feature>
<name>A0A2U1CMV1_9BURK</name>
<reference evidence="8 9" key="1">
    <citation type="submission" date="2018-04" db="EMBL/GenBank/DDBJ databases">
        <title>Genomic Encyclopedia of Type Strains, Phase IV (KMG-IV): sequencing the most valuable type-strain genomes for metagenomic binning, comparative biology and taxonomic classification.</title>
        <authorList>
            <person name="Goeker M."/>
        </authorList>
    </citation>
    <scope>NUCLEOTIDE SEQUENCE [LARGE SCALE GENOMIC DNA]</scope>
    <source>
        <strain evidence="8 9">DSM 10065</strain>
    </source>
</reference>
<feature type="transmembrane region" description="Helical" evidence="7">
    <location>
        <begin position="264"/>
        <end position="289"/>
    </location>
</feature>
<evidence type="ECO:0000256" key="1">
    <source>
        <dbReference type="ARBA" id="ARBA00004651"/>
    </source>
</evidence>